<accession>A0A095ZPP3</accession>
<comment type="caution">
    <text evidence="1">The sequence shown here is derived from an EMBL/GenBank/DDBJ whole genome shotgun (WGS) entry which is preliminary data.</text>
</comment>
<evidence type="ECO:0008006" key="3">
    <source>
        <dbReference type="Google" id="ProtNLM"/>
    </source>
</evidence>
<dbReference type="RefSeq" id="WP_036871644.1">
    <property type="nucleotide sequence ID" value="NZ_JRNN01000025.1"/>
</dbReference>
<protein>
    <recommendedName>
        <fullName evidence="3">Sortase</fullName>
    </recommendedName>
</protein>
<evidence type="ECO:0000313" key="2">
    <source>
        <dbReference type="Proteomes" id="UP000029556"/>
    </source>
</evidence>
<organism evidence="1 2">
    <name type="scientific">Hoylesella buccalis DNF00853</name>
    <dbReference type="NCBI Taxonomy" id="1401074"/>
    <lineage>
        <taxon>Bacteria</taxon>
        <taxon>Pseudomonadati</taxon>
        <taxon>Bacteroidota</taxon>
        <taxon>Bacteroidia</taxon>
        <taxon>Bacteroidales</taxon>
        <taxon>Prevotellaceae</taxon>
        <taxon>Hoylesella</taxon>
    </lineage>
</organism>
<gene>
    <name evidence="1" type="ORF">HMPREF2137_01420</name>
</gene>
<reference evidence="1 2" key="1">
    <citation type="submission" date="2014-07" db="EMBL/GenBank/DDBJ databases">
        <authorList>
            <person name="McCorrison J."/>
            <person name="Sanka R."/>
            <person name="Torralba M."/>
            <person name="Gillis M."/>
            <person name="Haft D.H."/>
            <person name="Methe B."/>
            <person name="Sutton G."/>
            <person name="Nelson K.E."/>
        </authorList>
    </citation>
    <scope>NUCLEOTIDE SEQUENCE [LARGE SCALE GENOMIC DNA]</scope>
    <source>
        <strain evidence="1 2">DNF00853</strain>
    </source>
</reference>
<dbReference type="OrthoDB" id="9813772at2"/>
<evidence type="ECO:0000313" key="1">
    <source>
        <dbReference type="EMBL" id="KGF36683.1"/>
    </source>
</evidence>
<dbReference type="AlphaFoldDB" id="A0A095ZPP3"/>
<name>A0A095ZPP3_9BACT</name>
<dbReference type="Proteomes" id="UP000029556">
    <property type="component" value="Unassembled WGS sequence"/>
</dbReference>
<dbReference type="InterPro" id="IPR025051">
    <property type="entry name" value="DUF3990"/>
</dbReference>
<sequence>MRLYHGTNVQFDNIDLKKSKPNKDFGQGFYLSDNRSQAEELAAARVALVGGEPIVIEYDFDERLLEDRTLKVKCFEGYTEEWANFVLLNRNSEVGAVHDYDVVIGPIANDRVGRQLWRYRNQDIDMPTLVRNLQYMKGITMQYFFGTEEAIKHLIKR</sequence>
<dbReference type="Pfam" id="PF13151">
    <property type="entry name" value="DUF3990"/>
    <property type="match status" value="1"/>
</dbReference>
<proteinExistence type="predicted"/>
<dbReference type="EMBL" id="JRNN01000025">
    <property type="protein sequence ID" value="KGF36683.1"/>
    <property type="molecule type" value="Genomic_DNA"/>
</dbReference>